<feature type="domain" description="WKF" evidence="2">
    <location>
        <begin position="111"/>
        <end position="167"/>
    </location>
</feature>
<evidence type="ECO:0000313" key="3">
    <source>
        <dbReference type="EMBL" id="KAG7448995.1"/>
    </source>
</evidence>
<dbReference type="EMBL" id="MU250528">
    <property type="protein sequence ID" value="KAG7448995.1"/>
    <property type="molecule type" value="Genomic_DNA"/>
</dbReference>
<feature type="compositionally biased region" description="Basic and acidic residues" evidence="1">
    <location>
        <begin position="38"/>
        <end position="54"/>
    </location>
</feature>
<evidence type="ECO:0000259" key="2">
    <source>
        <dbReference type="Pfam" id="PF10180"/>
    </source>
</evidence>
<dbReference type="PANTHER" id="PTHR22306:SF2">
    <property type="entry name" value="CHROMOSOME 7 OPEN READING FRAME 50"/>
    <property type="match status" value="1"/>
</dbReference>
<dbReference type="Proteomes" id="UP000812287">
    <property type="component" value="Unassembled WGS sequence"/>
</dbReference>
<proteinExistence type="predicted"/>
<name>A0A9P7VYY2_9AGAR</name>
<accession>A0A9P7VYY2</accession>
<dbReference type="PANTHER" id="PTHR22306">
    <property type="entry name" value="CHROMOSOME 7 OPEN READING FRAME 50"/>
    <property type="match status" value="1"/>
</dbReference>
<reference evidence="3" key="1">
    <citation type="submission" date="2020-11" db="EMBL/GenBank/DDBJ databases">
        <title>Adaptations for nitrogen fixation in a non-lichenized fungal sporocarp promotes dispersal by wood-feeding termites.</title>
        <authorList>
            <consortium name="DOE Joint Genome Institute"/>
            <person name="Koch R.A."/>
            <person name="Yoon G."/>
            <person name="Arayal U."/>
            <person name="Lail K."/>
            <person name="Amirebrahimi M."/>
            <person name="Labutti K."/>
            <person name="Lipzen A."/>
            <person name="Riley R."/>
            <person name="Barry K."/>
            <person name="Henrissat B."/>
            <person name="Grigoriev I.V."/>
            <person name="Herr J.R."/>
            <person name="Aime M.C."/>
        </authorList>
    </citation>
    <scope>NUCLEOTIDE SEQUENCE</scope>
    <source>
        <strain evidence="3">MCA 3950</strain>
    </source>
</reference>
<organism evidence="3 4">
    <name type="scientific">Guyanagaster necrorhizus</name>
    <dbReference type="NCBI Taxonomy" id="856835"/>
    <lineage>
        <taxon>Eukaryota</taxon>
        <taxon>Fungi</taxon>
        <taxon>Dikarya</taxon>
        <taxon>Basidiomycota</taxon>
        <taxon>Agaricomycotina</taxon>
        <taxon>Agaricomycetes</taxon>
        <taxon>Agaricomycetidae</taxon>
        <taxon>Agaricales</taxon>
        <taxon>Marasmiineae</taxon>
        <taxon>Physalacriaceae</taxon>
        <taxon>Guyanagaster</taxon>
    </lineage>
</organism>
<dbReference type="InterPro" id="IPR019327">
    <property type="entry name" value="WKF"/>
</dbReference>
<feature type="region of interest" description="Disordered" evidence="1">
    <location>
        <begin position="1"/>
        <end position="96"/>
    </location>
</feature>
<comment type="caution">
    <text evidence="3">The sequence shown here is derived from an EMBL/GenBank/DDBJ whole genome shotgun (WGS) entry which is preliminary data.</text>
</comment>
<keyword evidence="4" id="KW-1185">Reference proteome</keyword>
<evidence type="ECO:0000313" key="4">
    <source>
        <dbReference type="Proteomes" id="UP000812287"/>
    </source>
</evidence>
<feature type="compositionally biased region" description="Basic and acidic residues" evidence="1">
    <location>
        <begin position="1"/>
        <end position="18"/>
    </location>
</feature>
<protein>
    <recommendedName>
        <fullName evidence="2">WKF domain-containing protein</fullName>
    </recommendedName>
</protein>
<dbReference type="GeneID" id="66104083"/>
<dbReference type="AlphaFoldDB" id="A0A9P7VYY2"/>
<dbReference type="RefSeq" id="XP_043042495.1">
    <property type="nucleotide sequence ID" value="XM_043181787.1"/>
</dbReference>
<dbReference type="OrthoDB" id="10261563at2759"/>
<feature type="region of interest" description="Disordered" evidence="1">
    <location>
        <begin position="173"/>
        <end position="195"/>
    </location>
</feature>
<sequence length="211" mass="23985">MGADKPKQNHDEHNKETLDNAQVIAPSEKEKKQKKKSEKVEKVIQGDLKDENKSPRPVKKSKKRMHSEAVMDEAELQPKKKKHKNRTGFPDPSEDSLLSEQARRALEYAFTQFHRPKHWKFHKARQNWLLRNIWSPTAVPDPHLPLVAKYLAGVQGRARENLVNTCRSHVTEAGEAVSNDEPQGTSGQADPEPKLKELRARAILSVLEATS</sequence>
<evidence type="ECO:0000256" key="1">
    <source>
        <dbReference type="SAM" id="MobiDB-lite"/>
    </source>
</evidence>
<feature type="compositionally biased region" description="Basic residues" evidence="1">
    <location>
        <begin position="56"/>
        <end position="65"/>
    </location>
</feature>
<dbReference type="Pfam" id="PF10180">
    <property type="entry name" value="WKF"/>
    <property type="match status" value="1"/>
</dbReference>
<gene>
    <name evidence="3" type="ORF">BT62DRAFT_656456</name>
</gene>